<evidence type="ECO:0000313" key="2">
    <source>
        <dbReference type="EMBL" id="DAD89920.1"/>
    </source>
</evidence>
<evidence type="ECO:0000259" key="1">
    <source>
        <dbReference type="Pfam" id="PF04865"/>
    </source>
</evidence>
<proteinExistence type="predicted"/>
<sequence length="399" mass="42832">MWVNNDNWGLTENGFCRPTYTVLLNALEYKARELMGDDINLTVRSPLGLFLRILAWMWNILWSCLEDVYNSHFVDTAAGNSLYNLGRSIGMELLSEGKASGYITVTGAEGTKIPAGYLVATNAGLQYTVTENTVISENGTALALIRAVKTGPEYNTEAGTIVVIANPSAVAGVESITNEAEIAGGRVKETDAEFRARYYESVDYSGGVNADAIRAALMNDVEGVSSAYVYENDTDIMDTTYNLPAHSIEAVVYGGLDEQIAKAIYDRKAGGVQTIGSTAVNVFTASGQQLPIRFSRPTSKKIYIKITRLATSADYPGNNVLKQALIDYIGDNTSGGLSIGVDVTYIKLPGIITVLPGVEDFDLQVSTNGTAYTKNNIVIGYREKAVIDSAAISISKGDG</sequence>
<reference evidence="2" key="1">
    <citation type="journal article" date="2021" name="Proc. Natl. Acad. Sci. U.S.A.">
        <title>A Catalog of Tens of Thousands of Viruses from Human Metagenomes Reveals Hidden Associations with Chronic Diseases.</title>
        <authorList>
            <person name="Tisza M.J."/>
            <person name="Buck C.B."/>
        </authorList>
    </citation>
    <scope>NUCLEOTIDE SEQUENCE</scope>
    <source>
        <strain evidence="2">CtxfQ4</strain>
    </source>
</reference>
<accession>A0A8S5N6Q7</accession>
<dbReference type="InterPro" id="IPR006949">
    <property type="entry name" value="Barrel_Baseplate_J-like"/>
</dbReference>
<organism evidence="2">
    <name type="scientific">Siphoviridae sp. ctxfQ4</name>
    <dbReference type="NCBI Taxonomy" id="2826521"/>
    <lineage>
        <taxon>Viruses</taxon>
        <taxon>Duplodnaviria</taxon>
        <taxon>Heunggongvirae</taxon>
        <taxon>Uroviricota</taxon>
        <taxon>Caudoviricetes</taxon>
    </lineage>
</organism>
<dbReference type="EMBL" id="BK015072">
    <property type="protein sequence ID" value="DAD89920.1"/>
    <property type="molecule type" value="Genomic_DNA"/>
</dbReference>
<protein>
    <submittedName>
        <fullName evidence="2">Baseplate wedge protein</fullName>
    </submittedName>
</protein>
<feature type="domain" description="Baseplate protein J-like barrel" evidence="1">
    <location>
        <begin position="103"/>
        <end position="185"/>
    </location>
</feature>
<name>A0A8S5N6Q7_9CAUD</name>
<dbReference type="InterPro" id="IPR052399">
    <property type="entry name" value="Phage_Baseplate_Assmbl_Protein"/>
</dbReference>
<dbReference type="Pfam" id="PF04865">
    <property type="entry name" value="Baseplate_J"/>
    <property type="match status" value="1"/>
</dbReference>
<dbReference type="PANTHER" id="PTHR37829:SF3">
    <property type="entry name" value="PROTEIN JAYE-RELATED"/>
    <property type="match status" value="1"/>
</dbReference>
<dbReference type="PANTHER" id="PTHR37829">
    <property type="entry name" value="PHAGE-LIKE ELEMENT PBSX PROTEIN XKDT"/>
    <property type="match status" value="1"/>
</dbReference>